<evidence type="ECO:0008006" key="4">
    <source>
        <dbReference type="Google" id="ProtNLM"/>
    </source>
</evidence>
<feature type="transmembrane region" description="Helical" evidence="1">
    <location>
        <begin position="15"/>
        <end position="34"/>
    </location>
</feature>
<dbReference type="Gene3D" id="1.20.120.20">
    <property type="entry name" value="Apolipoprotein"/>
    <property type="match status" value="1"/>
</dbReference>
<feature type="transmembrane region" description="Helical" evidence="1">
    <location>
        <begin position="78"/>
        <end position="102"/>
    </location>
</feature>
<proteinExistence type="predicted"/>
<evidence type="ECO:0000313" key="3">
    <source>
        <dbReference type="Proteomes" id="UP000233365"/>
    </source>
</evidence>
<evidence type="ECO:0000313" key="2">
    <source>
        <dbReference type="EMBL" id="PKR48739.1"/>
    </source>
</evidence>
<gene>
    <name evidence="2" type="ORF">CU041_14810</name>
</gene>
<name>A0ABX4R6T1_9PROT</name>
<sequence length="507" mass="55544">MLSYVLAPIDDPVSFKFILTMLAIFVIAFVSGAFKIERLQGFARYAPNALTTIGVIGTFTGIYIGLVQFDVQNIDESVPALLSGMKIAFSTSILGMFLAVVLKLSQTVEFRKTAPSDVSAAAFIAVLHDLLTETKTGNSKIDGNLNELKSAIVGDADSSLITQLQKLRTSVQDTSSDQVKSINAGFETLAAEFKAFAEKVAEDGSEKLIEALNNVIRDFNDKITEQFGENFKHLNEAVGNLLAWQDEHKRQMSDLISQIELSQEAISKSETSLVAIRESAEEIPNSMDNLKEVIGLTATQLNQLEDHLSSFAEIRNQAVEALPQIENTVSKLTVDFSNAVTEAAETTASTLSRQTETITRAIETSESAFKQTTEKYEEALENLQTQMTALPSALDQSAQALHSTVEKIGTQLSEELSRAITEQTGEMRKTITSLQESVVTNMSETNGVIKESFSTFDHQMQEEIKQTIEAMGSHLTSLSNQFVQDYAPLTEKLRELVNVASRAPSRA</sequence>
<dbReference type="Proteomes" id="UP000233365">
    <property type="component" value="Unassembled WGS sequence"/>
</dbReference>
<keyword evidence="3" id="KW-1185">Reference proteome</keyword>
<dbReference type="RefSeq" id="WP_101247503.1">
    <property type="nucleotide sequence ID" value="NZ_PGTS01000005.1"/>
</dbReference>
<protein>
    <recommendedName>
        <fullName evidence="4">MotA/TolQ/ExbB proton channel domain-containing protein</fullName>
    </recommendedName>
</protein>
<dbReference type="SUPFAM" id="SSF58113">
    <property type="entry name" value="Apolipoprotein A-I"/>
    <property type="match status" value="1"/>
</dbReference>
<comment type="caution">
    <text evidence="2">The sequence shown here is derived from an EMBL/GenBank/DDBJ whole genome shotgun (WGS) entry which is preliminary data.</text>
</comment>
<reference evidence="2 3" key="1">
    <citation type="submission" date="2017-11" db="EMBL/GenBank/DDBJ databases">
        <title>Biodiversity and function of Thalassospira species in the particle-attached aromatic-hydrocarbon-degrading consortia from the surface seawater of the China South Sea.</title>
        <authorList>
            <person name="Dong C."/>
            <person name="Liu R."/>
            <person name="Shao Z."/>
        </authorList>
    </citation>
    <scope>NUCLEOTIDE SEQUENCE [LARGE SCALE GENOMIC DNA]</scope>
    <source>
        <strain evidence="2 3">139Z-12</strain>
    </source>
</reference>
<feature type="transmembrane region" description="Helical" evidence="1">
    <location>
        <begin position="46"/>
        <end position="66"/>
    </location>
</feature>
<accession>A0ABX4R6T1</accession>
<keyword evidence="1" id="KW-0472">Membrane</keyword>
<organism evidence="2 3">
    <name type="scientific">Thalassospira povalilytica</name>
    <dbReference type="NCBI Taxonomy" id="732237"/>
    <lineage>
        <taxon>Bacteria</taxon>
        <taxon>Pseudomonadati</taxon>
        <taxon>Pseudomonadota</taxon>
        <taxon>Alphaproteobacteria</taxon>
        <taxon>Rhodospirillales</taxon>
        <taxon>Thalassospiraceae</taxon>
        <taxon>Thalassospira</taxon>
    </lineage>
</organism>
<evidence type="ECO:0000256" key="1">
    <source>
        <dbReference type="SAM" id="Phobius"/>
    </source>
</evidence>
<dbReference type="EMBL" id="PGTS01000005">
    <property type="protein sequence ID" value="PKR48739.1"/>
    <property type="molecule type" value="Genomic_DNA"/>
</dbReference>
<keyword evidence="1" id="KW-1133">Transmembrane helix</keyword>
<keyword evidence="1" id="KW-0812">Transmembrane</keyword>